<protein>
    <submittedName>
        <fullName evidence="10">CRISPR-associated helicase Cas3, subtype I-F/YPEST</fullName>
    </submittedName>
</protein>
<evidence type="ECO:0000256" key="1">
    <source>
        <dbReference type="ARBA" id="ARBA00006847"/>
    </source>
</evidence>
<dbReference type="InterPro" id="IPR038257">
    <property type="entry name" value="CRISPR-assoc_Cas3_HD_sf"/>
</dbReference>
<dbReference type="HOGENOM" id="CLU_009385_0_0_6"/>
<dbReference type="InterPro" id="IPR027417">
    <property type="entry name" value="P-loop_NTPase"/>
</dbReference>
<dbReference type="SUPFAM" id="SSF52540">
    <property type="entry name" value="P-loop containing nucleoside triphosphate hydrolases"/>
    <property type="match status" value="1"/>
</dbReference>
<organism evidence="10 11">
    <name type="scientific">Methylomicrobium album BG8</name>
    <dbReference type="NCBI Taxonomy" id="686340"/>
    <lineage>
        <taxon>Bacteria</taxon>
        <taxon>Pseudomonadati</taxon>
        <taxon>Pseudomonadota</taxon>
        <taxon>Gammaproteobacteria</taxon>
        <taxon>Methylococcales</taxon>
        <taxon>Methylococcaceae</taxon>
        <taxon>Methylomicrobium</taxon>
    </lineage>
</organism>
<evidence type="ECO:0000256" key="3">
    <source>
        <dbReference type="ARBA" id="ARBA00022723"/>
    </source>
</evidence>
<keyword evidence="11" id="KW-1185">Reference proteome</keyword>
<dbReference type="GO" id="GO:0046872">
    <property type="term" value="F:metal ion binding"/>
    <property type="evidence" value="ECO:0007669"/>
    <property type="project" value="UniProtKB-KW"/>
</dbReference>
<comment type="similarity">
    <text evidence="1">In the N-terminal section; belongs to the CRISPR-associated nuclease Cas3-HD family.</text>
</comment>
<dbReference type="InterPro" id="IPR048823">
    <property type="entry name" value="Cas3_I-F_Cas2"/>
</dbReference>
<name>H8GLE3_METAL</name>
<dbReference type="EMBL" id="CM001475">
    <property type="protein sequence ID" value="EIC29308.1"/>
    <property type="molecule type" value="Genomic_DNA"/>
</dbReference>
<dbReference type="InterPro" id="IPR006483">
    <property type="entry name" value="CRISPR-assoc_Cas3_HD"/>
</dbReference>
<dbReference type="Proteomes" id="UP000005090">
    <property type="component" value="Chromosome"/>
</dbReference>
<evidence type="ECO:0000313" key="11">
    <source>
        <dbReference type="Proteomes" id="UP000005090"/>
    </source>
</evidence>
<evidence type="ECO:0000256" key="4">
    <source>
        <dbReference type="ARBA" id="ARBA00022741"/>
    </source>
</evidence>
<keyword evidence="5" id="KW-0378">Hydrolase</keyword>
<accession>H8GLE3</accession>
<dbReference type="GO" id="GO:0005524">
    <property type="term" value="F:ATP binding"/>
    <property type="evidence" value="ECO:0007669"/>
    <property type="project" value="UniProtKB-KW"/>
</dbReference>
<dbReference type="STRING" id="686340.Metal_1525"/>
<keyword evidence="8" id="KW-0051">Antiviral defense</keyword>
<keyword evidence="6" id="KW-0347">Helicase</keyword>
<dbReference type="Pfam" id="PF22590">
    <property type="entry name" value="Cas3-like_C_2"/>
    <property type="match status" value="1"/>
</dbReference>
<sequence>MMVTFVSQCEKNALDKTRRVLDSFANRIGDRTWQTVITQDGLDAVRKLLRKTASKNTAVACHWLRSRGRSELVWIVGNRSRFNAQGIVPVNTTRQEIAGRVRENDWHDLPLIKTLAALAALFHDWGKASLWFQQKLRAKKPPDPLRHEWVSVLLLAAMIDGEPSDAVWLKRLAEGVVDETALAEKVRSLDDKPMAALPDVACLIAWLVVTHHKLPDFKSRDVAREWRSTPAESLQQALKRITAVWAYRNEAEANRQGDCLTFSDGLLAHSQAWLEQLKKWAGELLARLPQVEAALADGSYRLLLHHARLCLMLGDHQYSSQDADGNWPKDLPLFANTDKNADLKQRLDEHLVRVGKCATTIARRLPLFESDPPPVYDVKRLKKKSTDKRFRWQDQAVDKIKAWKTEANADGGRYGFFAVNMASTGSGKTLANAKIMQSLSEGGDSLRYVLALGLRTLTLQTGDEYRSRIGLDNSELAVMIGSRAVLELHTQAQQGLKEDASANQQGGSESAEALWEDNEVDFDIPEEALSALGTVWTDRSGRIDKRKQKFLYAPVLACTVDHLMAATETRRGGRYILPCLRLMSSDLVIDEIDDFDGDDLVAIGRLIHLAGMLGRKVMISSATIPPDLAEGYFNAYRSGWRLFAQSRRVKSQIGCTWIDEFDSRVRTLQNADLSGYRQAHAGFIEKRCANLQNPDKTQVKRIGEMVECPGPGGDLDGLKQSYFAAITQTIVRLHCRHAFLEPDHGKRVSFGVVRMANVTPCVELARYLAAADWPEGIDIRVMAYHSRQVLLLRHHQERHLDDVLKRNRPDAGCNDPVIRRHLHESLAENLIFILVATPVEEVGRDHDFDWAVVEPSSYRSIIQLAGRVLRHRELVPSEPNIALLRYNLRALLGADGEPAYCYPGYEDKNNRLNTHDLSELIPATQLSSIDALPRIRCSPKPQPGNNLADLEHRRIQSLLTAYAQCGPESLQGWLDGCWWLTGLPQNLTPFRQQTCEQTLYDVPDEKGNSRFVEKTREDGINTVEKTYKVSRVELTGREKERWWLHRDYRELLEQQAEKSGLSLLGTALRYGEINVEVSEKDINNGKRFAYGEQLGFWKIDDR</sequence>
<proteinExistence type="inferred from homology"/>
<gene>
    <name evidence="10" type="ORF">Metal_1525</name>
</gene>
<evidence type="ECO:0000259" key="9">
    <source>
        <dbReference type="PROSITE" id="PS51643"/>
    </source>
</evidence>
<dbReference type="GO" id="GO:0016787">
    <property type="term" value="F:hydrolase activity"/>
    <property type="evidence" value="ECO:0007669"/>
    <property type="project" value="UniProtKB-KW"/>
</dbReference>
<dbReference type="NCBIfam" id="TIGR02562">
    <property type="entry name" value="cas3_yersinia"/>
    <property type="match status" value="1"/>
</dbReference>
<feature type="domain" description="HD Cas3-type" evidence="9">
    <location>
        <begin position="102"/>
        <end position="317"/>
    </location>
</feature>
<dbReference type="GO" id="GO:0004386">
    <property type="term" value="F:helicase activity"/>
    <property type="evidence" value="ECO:0007669"/>
    <property type="project" value="UniProtKB-KW"/>
</dbReference>
<evidence type="ECO:0000256" key="5">
    <source>
        <dbReference type="ARBA" id="ARBA00022801"/>
    </source>
</evidence>
<dbReference type="AlphaFoldDB" id="H8GLE3"/>
<evidence type="ECO:0000256" key="2">
    <source>
        <dbReference type="ARBA" id="ARBA00009046"/>
    </source>
</evidence>
<evidence type="ECO:0000256" key="8">
    <source>
        <dbReference type="ARBA" id="ARBA00023118"/>
    </source>
</evidence>
<dbReference type="InterPro" id="IPR054712">
    <property type="entry name" value="Cas3-like_dom"/>
</dbReference>
<dbReference type="Pfam" id="PF21384">
    <property type="entry name" value="Cas3_I-F_Cas2"/>
    <property type="match status" value="1"/>
</dbReference>
<dbReference type="RefSeq" id="WP_005371066.1">
    <property type="nucleotide sequence ID" value="NZ_CM001475.1"/>
</dbReference>
<evidence type="ECO:0000256" key="7">
    <source>
        <dbReference type="ARBA" id="ARBA00022840"/>
    </source>
</evidence>
<comment type="similarity">
    <text evidence="2">In the central section; belongs to the CRISPR-associated helicase Cas3 family.</text>
</comment>
<dbReference type="eggNOG" id="COG1203">
    <property type="taxonomic scope" value="Bacteria"/>
</dbReference>
<evidence type="ECO:0000256" key="6">
    <source>
        <dbReference type="ARBA" id="ARBA00022806"/>
    </source>
</evidence>
<evidence type="ECO:0000313" key="10">
    <source>
        <dbReference type="EMBL" id="EIC29308.1"/>
    </source>
</evidence>
<dbReference type="PROSITE" id="PS51643">
    <property type="entry name" value="HD_CAS3"/>
    <property type="match status" value="1"/>
</dbReference>
<keyword evidence="4" id="KW-0547">Nucleotide-binding</keyword>
<dbReference type="InterPro" id="IPR013395">
    <property type="entry name" value="CRISPR-assoc_Cas3_yers"/>
</dbReference>
<dbReference type="GO" id="GO:0051607">
    <property type="term" value="P:defense response to virus"/>
    <property type="evidence" value="ECO:0007669"/>
    <property type="project" value="UniProtKB-KW"/>
</dbReference>
<keyword evidence="3" id="KW-0479">Metal-binding</keyword>
<reference evidence="10 11" key="1">
    <citation type="journal article" date="2013" name="Genome Announc.">
        <title>Genome Sequence of the Obligate Gammaproteobacterial Methanotroph Methylomicrobium album Strain BG8.</title>
        <authorList>
            <person name="Kits K.D."/>
            <person name="Kalyuzhnaya M.G."/>
            <person name="Klotz M.G."/>
            <person name="Jetten M.S."/>
            <person name="Op den Camp H.J."/>
            <person name="Vuilleumier S."/>
            <person name="Bringel F."/>
            <person name="Dispirito A.A."/>
            <person name="Murrell J.C."/>
            <person name="Bruce D."/>
            <person name="Cheng J.F."/>
            <person name="Copeland A."/>
            <person name="Goodwin L."/>
            <person name="Hauser L."/>
            <person name="Lajus A."/>
            <person name="Land M.L."/>
            <person name="Lapidus A."/>
            <person name="Lucas S."/>
            <person name="Medigue C."/>
            <person name="Pitluck S."/>
            <person name="Woyke T."/>
            <person name="Zeytun A."/>
            <person name="Stein L.Y."/>
        </authorList>
    </citation>
    <scope>NUCLEOTIDE SEQUENCE [LARGE SCALE GENOMIC DNA]</scope>
    <source>
        <strain evidence="10 11">BG8</strain>
    </source>
</reference>
<dbReference type="Gene3D" id="1.10.3210.30">
    <property type="match status" value="1"/>
</dbReference>
<keyword evidence="7" id="KW-0067">ATP-binding</keyword>